<accession>A0ABU7PM62</accession>
<evidence type="ECO:0000313" key="1">
    <source>
        <dbReference type="EMBL" id="MEE4546142.1"/>
    </source>
</evidence>
<dbReference type="EMBL" id="JAZEWV010000040">
    <property type="protein sequence ID" value="MEE4546142.1"/>
    <property type="molecule type" value="Genomic_DNA"/>
</dbReference>
<reference evidence="1 2" key="1">
    <citation type="submission" date="2023-12" db="EMBL/GenBank/DDBJ databases">
        <title>Streptomyces sp. V4-01.</title>
        <authorList>
            <person name="Somphong A."/>
            <person name="Phongsopitanun W."/>
        </authorList>
    </citation>
    <scope>NUCLEOTIDE SEQUENCE [LARGE SCALE GENOMIC DNA]</scope>
    <source>
        <strain evidence="1 2">V4-01</strain>
    </source>
</reference>
<proteinExistence type="predicted"/>
<keyword evidence="2" id="KW-1185">Reference proteome</keyword>
<protein>
    <submittedName>
        <fullName evidence="1">Uncharacterized protein</fullName>
    </submittedName>
</protein>
<name>A0ABU7PM62_9ACTN</name>
<gene>
    <name evidence="1" type="ORF">V2S66_29770</name>
</gene>
<evidence type="ECO:0000313" key="2">
    <source>
        <dbReference type="Proteomes" id="UP001344658"/>
    </source>
</evidence>
<sequence>MSAPNGSAVRPEDVLPAGVDSTVINGVTVRKGFVTALVANAKALDGQTPGSRDHDDLVAEIRQLVPGLRAIGLLDVFSPRSPELARIIEETA</sequence>
<comment type="caution">
    <text evidence="1">The sequence shown here is derived from an EMBL/GenBank/DDBJ whole genome shotgun (WGS) entry which is preliminary data.</text>
</comment>
<dbReference type="Proteomes" id="UP001344658">
    <property type="component" value="Unassembled WGS sequence"/>
</dbReference>
<dbReference type="RefSeq" id="WP_330799845.1">
    <property type="nucleotide sequence ID" value="NZ_JAZEWV010000040.1"/>
</dbReference>
<organism evidence="1 2">
    <name type="scientific">Actinacidiphila polyblastidii</name>
    <dbReference type="NCBI Taxonomy" id="3110430"/>
    <lineage>
        <taxon>Bacteria</taxon>
        <taxon>Bacillati</taxon>
        <taxon>Actinomycetota</taxon>
        <taxon>Actinomycetes</taxon>
        <taxon>Kitasatosporales</taxon>
        <taxon>Streptomycetaceae</taxon>
        <taxon>Actinacidiphila</taxon>
    </lineage>
</organism>